<dbReference type="AlphaFoldDB" id="A0A5J4UN68"/>
<dbReference type="EMBL" id="SNRW01014427">
    <property type="protein sequence ID" value="KAA6371471.1"/>
    <property type="molecule type" value="Genomic_DNA"/>
</dbReference>
<reference evidence="1 2" key="1">
    <citation type="submission" date="2019-03" db="EMBL/GenBank/DDBJ databases">
        <title>Single cell metagenomics reveals metabolic interactions within the superorganism composed of flagellate Streblomastix strix and complex community of Bacteroidetes bacteria on its surface.</title>
        <authorList>
            <person name="Treitli S.C."/>
            <person name="Kolisko M."/>
            <person name="Husnik F."/>
            <person name="Keeling P."/>
            <person name="Hampl V."/>
        </authorList>
    </citation>
    <scope>NUCLEOTIDE SEQUENCE [LARGE SCALE GENOMIC DNA]</scope>
    <source>
        <strain evidence="1">ST1C</strain>
    </source>
</reference>
<accession>A0A5J4UN68</accession>
<organism evidence="1 2">
    <name type="scientific">Streblomastix strix</name>
    <dbReference type="NCBI Taxonomy" id="222440"/>
    <lineage>
        <taxon>Eukaryota</taxon>
        <taxon>Metamonada</taxon>
        <taxon>Preaxostyla</taxon>
        <taxon>Oxymonadida</taxon>
        <taxon>Streblomastigidae</taxon>
        <taxon>Streblomastix</taxon>
    </lineage>
</organism>
<evidence type="ECO:0000313" key="1">
    <source>
        <dbReference type="EMBL" id="KAA6371471.1"/>
    </source>
</evidence>
<proteinExistence type="predicted"/>
<comment type="caution">
    <text evidence="1">The sequence shown here is derived from an EMBL/GenBank/DDBJ whole genome shotgun (WGS) entry which is preliminary data.</text>
</comment>
<gene>
    <name evidence="1" type="ORF">EZS28_033001</name>
</gene>
<name>A0A5J4UN68_9EUKA</name>
<protein>
    <submittedName>
        <fullName evidence="1">Uncharacterized protein</fullName>
    </submittedName>
</protein>
<evidence type="ECO:0000313" key="2">
    <source>
        <dbReference type="Proteomes" id="UP000324800"/>
    </source>
</evidence>
<dbReference type="Proteomes" id="UP000324800">
    <property type="component" value="Unassembled WGS sequence"/>
</dbReference>
<sequence>MWGQEGLDSNKLGQSFDQNRILVITYTYQLLLDHYGNKVFLCCQEVVEIPGESKMPKVHVEPANFHKMSEIQFNTIVKSPFNYQIFVKTKIQTSILTPVSIVHSDCRPAVSPLSSLQQCCQWKKDNETLLWCNFGNYLAPMQVSDCIKLQIQNAGLPKTLKLYALLHIGVSKAQAKGIQKWKIQQHARKSPQTRMFDQRYNLHSDDVSILAAICKNSIYLPKQPTIEKELNNNIFSEQSDLDDGKQI</sequence>